<evidence type="ECO:0000313" key="1">
    <source>
        <dbReference type="EMBL" id="CAB4162796.1"/>
    </source>
</evidence>
<name>A0A6J5NYK0_9CAUD</name>
<dbReference type="EMBL" id="LR796734">
    <property type="protein sequence ID" value="CAB4162796.1"/>
    <property type="molecule type" value="Genomic_DNA"/>
</dbReference>
<dbReference type="Gene3D" id="2.170.290.10">
    <property type="entry name" value="baseplate structural protein gp8, domain 2"/>
    <property type="match status" value="1"/>
</dbReference>
<accession>A0A6J5NYK0</accession>
<protein>
    <submittedName>
        <fullName evidence="1">Uncharacterized protein</fullName>
    </submittedName>
</protein>
<sequence length="515" mass="56106">MGKLNPIFKSAFYDNIINSMTANTSRYYAFASNPIEITGNTPAVSADDYSTNFSPDWKMIFGKKLTTNDIIPVIEKNIWTSNTVYDRYDNTSTSLYNNNNYYVVSEPSTPGGSYIIYVCIDNNNGESSTVDPSSFGTPTQATTFQTSDNYKWRYVSTISNSNYLKFSTTDYIPVYTNSTLSSTSESRAGVEVVVVSNSGTGYDNYHEGTVLSVTNSTLVQISSNASSTSFYYNNNAIYFNTGSEATSQLLKVSNYIHNSGGNWVYLDSESNTNNITPSITQYKIVPNLIFTSDGNTAPVGYCTVNNISNSISSVVILDNGSYVTWANVQVSSIYGSGANLYCIVPPPGGFGHTPASELNMKGIAFAFSFANNESNTILTSNVVYNQIGLIENPYSLGANNTKGAYFNSNTFSQTTKANVSPSYTFSYGETIVGANSGSRATVIFSNSSVVYFVGDKNFIDGEYIANTSNVNVTTISITNSASLYAKDVKPLYIQNINNVNRSNTQTESFKIIIQV</sequence>
<organism evidence="1">
    <name type="scientific">uncultured Caudovirales phage</name>
    <dbReference type="NCBI Taxonomy" id="2100421"/>
    <lineage>
        <taxon>Viruses</taxon>
        <taxon>Duplodnaviria</taxon>
        <taxon>Heunggongvirae</taxon>
        <taxon>Uroviricota</taxon>
        <taxon>Caudoviricetes</taxon>
        <taxon>Peduoviridae</taxon>
        <taxon>Maltschvirus</taxon>
        <taxon>Maltschvirus maltsch</taxon>
    </lineage>
</organism>
<gene>
    <name evidence="1" type="ORF">UFOVP787_119</name>
</gene>
<dbReference type="SUPFAM" id="SSF89433">
    <property type="entry name" value="Baseplate structural protein gp8"/>
    <property type="match status" value="1"/>
</dbReference>
<dbReference type="InterPro" id="IPR036327">
    <property type="entry name" value="Gp8_sf"/>
</dbReference>
<reference evidence="1" key="1">
    <citation type="submission" date="2020-04" db="EMBL/GenBank/DDBJ databases">
        <authorList>
            <person name="Chiriac C."/>
            <person name="Salcher M."/>
            <person name="Ghai R."/>
            <person name="Kavagutti S V."/>
        </authorList>
    </citation>
    <scope>NUCLEOTIDE SEQUENCE</scope>
</reference>
<proteinExistence type="predicted"/>